<comment type="catalytic activity">
    <reaction evidence="1 7">
        <text>Thiol-dependent hydrolysis of ester, thioester, amide, peptide and isopeptide bonds formed by the C-terminal Gly of ubiquitin (a 76-residue protein attached to proteins as an intracellular targeting signal).</text>
        <dbReference type="EC" id="3.4.19.12"/>
    </reaction>
</comment>
<dbReference type="GO" id="GO:0005829">
    <property type="term" value="C:cytosol"/>
    <property type="evidence" value="ECO:0007669"/>
    <property type="project" value="TreeGrafter"/>
</dbReference>
<feature type="region of interest" description="Disordered" evidence="8">
    <location>
        <begin position="64"/>
        <end position="93"/>
    </location>
</feature>
<feature type="compositionally biased region" description="Basic and acidic residues" evidence="8">
    <location>
        <begin position="455"/>
        <end position="475"/>
    </location>
</feature>
<dbReference type="PROSITE" id="PS00973">
    <property type="entry name" value="USP_2"/>
    <property type="match status" value="1"/>
</dbReference>
<comment type="similarity">
    <text evidence="2 7">Belongs to the peptidase C19 family.</text>
</comment>
<dbReference type="EMBL" id="MDYQ01000063">
    <property type="protein sequence ID" value="PRP84401.1"/>
    <property type="molecule type" value="Genomic_DNA"/>
</dbReference>
<gene>
    <name evidence="10" type="ORF">PROFUN_08081</name>
</gene>
<evidence type="ECO:0000256" key="4">
    <source>
        <dbReference type="ARBA" id="ARBA00022786"/>
    </source>
</evidence>
<dbReference type="Proteomes" id="UP000241769">
    <property type="component" value="Unassembled WGS sequence"/>
</dbReference>
<accession>A0A2P6NKC4</accession>
<feature type="domain" description="USP" evidence="9">
    <location>
        <begin position="122"/>
        <end position="433"/>
    </location>
</feature>
<dbReference type="InterPro" id="IPR038765">
    <property type="entry name" value="Papain-like_cys_pep_sf"/>
</dbReference>
<dbReference type="InterPro" id="IPR001394">
    <property type="entry name" value="Peptidase_C19_UCH"/>
</dbReference>
<dbReference type="GO" id="GO:0004843">
    <property type="term" value="F:cysteine-type deubiquitinase activity"/>
    <property type="evidence" value="ECO:0007669"/>
    <property type="project" value="UniProtKB-UniRule"/>
</dbReference>
<feature type="compositionally biased region" description="Polar residues" evidence="8">
    <location>
        <begin position="521"/>
        <end position="550"/>
    </location>
</feature>
<organism evidence="10 11">
    <name type="scientific">Planoprotostelium fungivorum</name>
    <dbReference type="NCBI Taxonomy" id="1890364"/>
    <lineage>
        <taxon>Eukaryota</taxon>
        <taxon>Amoebozoa</taxon>
        <taxon>Evosea</taxon>
        <taxon>Variosea</taxon>
        <taxon>Cavosteliida</taxon>
        <taxon>Cavosteliaceae</taxon>
        <taxon>Planoprotostelium</taxon>
    </lineage>
</organism>
<evidence type="ECO:0000256" key="6">
    <source>
        <dbReference type="ARBA" id="ARBA00022807"/>
    </source>
</evidence>
<dbReference type="GO" id="GO:0006508">
    <property type="term" value="P:proteolysis"/>
    <property type="evidence" value="ECO:0007669"/>
    <property type="project" value="UniProtKB-KW"/>
</dbReference>
<keyword evidence="5 7" id="KW-0378">Hydrolase</keyword>
<feature type="compositionally biased region" description="Basic and acidic residues" evidence="8">
    <location>
        <begin position="1"/>
        <end position="10"/>
    </location>
</feature>
<feature type="compositionally biased region" description="Basic and acidic residues" evidence="8">
    <location>
        <begin position="81"/>
        <end position="93"/>
    </location>
</feature>
<keyword evidence="11" id="KW-1185">Reference proteome</keyword>
<dbReference type="Pfam" id="PF00443">
    <property type="entry name" value="UCH"/>
    <property type="match status" value="1"/>
</dbReference>
<dbReference type="InterPro" id="IPR028889">
    <property type="entry name" value="USP"/>
</dbReference>
<dbReference type="InterPro" id="IPR018200">
    <property type="entry name" value="USP_CS"/>
</dbReference>
<keyword evidence="4 7" id="KW-0833">Ubl conjugation pathway</keyword>
<feature type="compositionally biased region" description="Gly residues" evidence="8">
    <location>
        <begin position="702"/>
        <end position="727"/>
    </location>
</feature>
<evidence type="ECO:0000256" key="7">
    <source>
        <dbReference type="RuleBase" id="RU366025"/>
    </source>
</evidence>
<evidence type="ECO:0000259" key="9">
    <source>
        <dbReference type="PROSITE" id="PS50235"/>
    </source>
</evidence>
<dbReference type="InterPro" id="IPR050164">
    <property type="entry name" value="Peptidase_C19"/>
</dbReference>
<dbReference type="AlphaFoldDB" id="A0A2P6NKC4"/>
<feature type="compositionally biased region" description="Basic residues" evidence="8">
    <location>
        <begin position="741"/>
        <end position="750"/>
    </location>
</feature>
<reference evidence="10 11" key="1">
    <citation type="journal article" date="2018" name="Genome Biol. Evol.">
        <title>Multiple Roots of Fruiting Body Formation in Amoebozoa.</title>
        <authorList>
            <person name="Hillmann F."/>
            <person name="Forbes G."/>
            <person name="Novohradska S."/>
            <person name="Ferling I."/>
            <person name="Riege K."/>
            <person name="Groth M."/>
            <person name="Westermann M."/>
            <person name="Marz M."/>
            <person name="Spaller T."/>
            <person name="Winckler T."/>
            <person name="Schaap P."/>
            <person name="Glockner G."/>
        </authorList>
    </citation>
    <scope>NUCLEOTIDE SEQUENCE [LARGE SCALE GENOMIC DNA]</scope>
    <source>
        <strain evidence="10 11">Jena</strain>
    </source>
</reference>
<protein>
    <recommendedName>
        <fullName evidence="7">Ubiquitin carboxyl-terminal hydrolase</fullName>
        <ecNumber evidence="7">3.4.19.12</ecNumber>
    </recommendedName>
</protein>
<dbReference type="CDD" id="cd02661">
    <property type="entry name" value="Peptidase_C19E"/>
    <property type="match status" value="1"/>
</dbReference>
<evidence type="ECO:0000256" key="1">
    <source>
        <dbReference type="ARBA" id="ARBA00000707"/>
    </source>
</evidence>
<comment type="caution">
    <text evidence="10">The sequence shown here is derived from an EMBL/GenBank/DDBJ whole genome shotgun (WGS) entry which is preliminary data.</text>
</comment>
<dbReference type="STRING" id="1890364.A0A2P6NKC4"/>
<dbReference type="PANTHER" id="PTHR24006:SF758">
    <property type="entry name" value="UBIQUITIN CARBOXYL-TERMINAL HYDROLASE 36"/>
    <property type="match status" value="1"/>
</dbReference>
<name>A0A2P6NKC4_9EUKA</name>
<feature type="region of interest" description="Disordered" evidence="8">
    <location>
        <begin position="1"/>
        <end position="26"/>
    </location>
</feature>
<feature type="region of interest" description="Disordered" evidence="8">
    <location>
        <begin position="690"/>
        <end position="750"/>
    </location>
</feature>
<evidence type="ECO:0000256" key="5">
    <source>
        <dbReference type="ARBA" id="ARBA00022801"/>
    </source>
</evidence>
<keyword evidence="3 7" id="KW-0645">Protease</keyword>
<dbReference type="EC" id="3.4.19.12" evidence="7"/>
<proteinExistence type="inferred from homology"/>
<keyword evidence="6 7" id="KW-0788">Thiol protease</keyword>
<sequence length="750" mass="84846">MVTSSTEERATAPTQKSFQSVAEKLKNSQGNDILDRRIIFKRAQKEDQSTSILRAKYKPINAKSTVTEGTTNGKGKASNGDVKRKAEDDSHGDDVVEPQYSLFPLEDIKKMIQWTKILRAGPGLDNMGNTCFLNSVIQCLTYTPPLANFLMSRKHSQSCKINGFCMFCVLEKHIIRVFQNTKQSSITPQSIVTNLRSLSKQFKLGRQEDSHEFLRYVLEGMQKSSLHGLQATIGKVDGKIAETSIVHRIFGGYLQSQVKCTVCQYKSNTFDPFLDLSLEIKNCVSLEKALHAFTSIEVLNGANKYKCSKCMKYVDAHKRFTIRKIPHVLTIQLKRFTFQGSFGGKIQKPVSYPETLDMKPYLDPRCVAESGSCQYKLYAVLVHSGESTRSGHYFAYVKSPAGIWNLMNDSQVQQINASRVLEQKAYILFYVKDTSNDNAKNAPLDNLSTIKKKGKNDNLQRAQMEEKKKREEKTQLDNASVVEKEVKFSSLETPRPKVQVEDEEGFQLFSKKKSKVEKSHLTTNGSAPSTTSQKDSANTENNGISNDNGNATEKKKEPTTKEGEAEKGREKKKRVIEVVWGDEEGEKMERNHEREKKYPKLTGELKQVLTVKRNTLFGTDVATWDGEISREEDQILSTERETVYNRKRHADDIEYDKGRVKKVKTKKEELDYNIFQKEVNKRLTGKKSIFVPPHKALKKGKSFGGKNGQGKSFGGKNGQGKNFGGKNGHPQKKPFNNNQQKFKKGKKQDN</sequence>
<dbReference type="PROSITE" id="PS00972">
    <property type="entry name" value="USP_1"/>
    <property type="match status" value="1"/>
</dbReference>
<dbReference type="PANTHER" id="PTHR24006">
    <property type="entry name" value="UBIQUITIN CARBOXYL-TERMINAL HYDROLASE"/>
    <property type="match status" value="1"/>
</dbReference>
<dbReference type="InParanoid" id="A0A2P6NKC4"/>
<feature type="region of interest" description="Disordered" evidence="8">
    <location>
        <begin position="440"/>
        <end position="478"/>
    </location>
</feature>
<dbReference type="GO" id="GO:0005634">
    <property type="term" value="C:nucleus"/>
    <property type="evidence" value="ECO:0007669"/>
    <property type="project" value="TreeGrafter"/>
</dbReference>
<dbReference type="FunFam" id="3.90.70.10:FF:000119">
    <property type="entry name" value="Ubiquitin specific peptidase 36"/>
    <property type="match status" value="1"/>
</dbReference>
<dbReference type="Gene3D" id="3.90.70.10">
    <property type="entry name" value="Cysteine proteinases"/>
    <property type="match status" value="1"/>
</dbReference>
<dbReference type="GO" id="GO:0016579">
    <property type="term" value="P:protein deubiquitination"/>
    <property type="evidence" value="ECO:0007669"/>
    <property type="project" value="InterPro"/>
</dbReference>
<dbReference type="SUPFAM" id="SSF54001">
    <property type="entry name" value="Cysteine proteinases"/>
    <property type="match status" value="1"/>
</dbReference>
<evidence type="ECO:0000313" key="11">
    <source>
        <dbReference type="Proteomes" id="UP000241769"/>
    </source>
</evidence>
<dbReference type="OrthoDB" id="420187at2759"/>
<feature type="compositionally biased region" description="Polar residues" evidence="8">
    <location>
        <begin position="64"/>
        <end position="73"/>
    </location>
</feature>
<evidence type="ECO:0000256" key="8">
    <source>
        <dbReference type="SAM" id="MobiDB-lite"/>
    </source>
</evidence>
<evidence type="ECO:0000313" key="10">
    <source>
        <dbReference type="EMBL" id="PRP84401.1"/>
    </source>
</evidence>
<feature type="region of interest" description="Disordered" evidence="8">
    <location>
        <begin position="514"/>
        <end position="595"/>
    </location>
</feature>
<feature type="compositionally biased region" description="Basic and acidic residues" evidence="8">
    <location>
        <begin position="552"/>
        <end position="569"/>
    </location>
</feature>
<dbReference type="PROSITE" id="PS50235">
    <property type="entry name" value="USP_3"/>
    <property type="match status" value="1"/>
</dbReference>
<evidence type="ECO:0000256" key="2">
    <source>
        <dbReference type="ARBA" id="ARBA00009085"/>
    </source>
</evidence>
<evidence type="ECO:0000256" key="3">
    <source>
        <dbReference type="ARBA" id="ARBA00022670"/>
    </source>
</evidence>